<evidence type="ECO:0000313" key="1">
    <source>
        <dbReference type="EMBL" id="GFR69594.1"/>
    </source>
</evidence>
<organism evidence="1 2">
    <name type="scientific">Elysia marginata</name>
    <dbReference type="NCBI Taxonomy" id="1093978"/>
    <lineage>
        <taxon>Eukaryota</taxon>
        <taxon>Metazoa</taxon>
        <taxon>Spiralia</taxon>
        <taxon>Lophotrochozoa</taxon>
        <taxon>Mollusca</taxon>
        <taxon>Gastropoda</taxon>
        <taxon>Heterobranchia</taxon>
        <taxon>Euthyneura</taxon>
        <taxon>Panpulmonata</taxon>
        <taxon>Sacoglossa</taxon>
        <taxon>Placobranchoidea</taxon>
        <taxon>Plakobranchidae</taxon>
        <taxon>Elysia</taxon>
    </lineage>
</organism>
<dbReference type="Proteomes" id="UP000762676">
    <property type="component" value="Unassembled WGS sequence"/>
</dbReference>
<dbReference type="EMBL" id="BMAT01011270">
    <property type="protein sequence ID" value="GFR69594.1"/>
    <property type="molecule type" value="Genomic_DNA"/>
</dbReference>
<proteinExistence type="predicted"/>
<gene>
    <name evidence="1" type="ORF">ElyMa_005635800</name>
</gene>
<sequence length="136" mass="15520">MTFQRSGISTSFHNWEFLISNLWLSRSIASVPPPMLTDLINWRPVVYDCLLTTTTWLYPHIASAVKQAKPSCRDGPQVNNKAQGRRACNKARGRRGMQQSAREEGHAFVAPCLHLHAYRFHRYGGWPSGNRRPLCL</sequence>
<protein>
    <submittedName>
        <fullName evidence="1">Uncharacterized protein</fullName>
    </submittedName>
</protein>
<dbReference type="AlphaFoldDB" id="A0AAV4F9E6"/>
<name>A0AAV4F9E6_9GAST</name>
<accession>A0AAV4F9E6</accession>
<evidence type="ECO:0000313" key="2">
    <source>
        <dbReference type="Proteomes" id="UP000762676"/>
    </source>
</evidence>
<keyword evidence="2" id="KW-1185">Reference proteome</keyword>
<reference evidence="1 2" key="1">
    <citation type="journal article" date="2021" name="Elife">
        <title>Chloroplast acquisition without the gene transfer in kleptoplastic sea slugs, Plakobranchus ocellatus.</title>
        <authorList>
            <person name="Maeda T."/>
            <person name="Takahashi S."/>
            <person name="Yoshida T."/>
            <person name="Shimamura S."/>
            <person name="Takaki Y."/>
            <person name="Nagai Y."/>
            <person name="Toyoda A."/>
            <person name="Suzuki Y."/>
            <person name="Arimoto A."/>
            <person name="Ishii H."/>
            <person name="Satoh N."/>
            <person name="Nishiyama T."/>
            <person name="Hasebe M."/>
            <person name="Maruyama T."/>
            <person name="Minagawa J."/>
            <person name="Obokata J."/>
            <person name="Shigenobu S."/>
        </authorList>
    </citation>
    <scope>NUCLEOTIDE SEQUENCE [LARGE SCALE GENOMIC DNA]</scope>
</reference>
<comment type="caution">
    <text evidence="1">The sequence shown here is derived from an EMBL/GenBank/DDBJ whole genome shotgun (WGS) entry which is preliminary data.</text>
</comment>